<comment type="catalytic activity">
    <reaction evidence="1">
        <text>ATP + protein L-histidine = ADP + protein N-phospho-L-histidine.</text>
        <dbReference type="EC" id="2.7.13.3"/>
    </reaction>
</comment>
<dbReference type="SUPFAM" id="SSF47384">
    <property type="entry name" value="Homodimeric domain of signal transducing histidine kinase"/>
    <property type="match status" value="1"/>
</dbReference>
<dbReference type="EC" id="2.7.13.3" evidence="2"/>
<dbReference type="SMART" id="SM00387">
    <property type="entry name" value="HATPase_c"/>
    <property type="match status" value="1"/>
</dbReference>
<evidence type="ECO:0000313" key="10">
    <source>
        <dbReference type="Proteomes" id="UP000192472"/>
    </source>
</evidence>
<dbReference type="Proteomes" id="UP000192472">
    <property type="component" value="Unassembled WGS sequence"/>
</dbReference>
<dbReference type="InterPro" id="IPR050736">
    <property type="entry name" value="Sensor_HK_Regulatory"/>
</dbReference>
<evidence type="ECO:0000256" key="3">
    <source>
        <dbReference type="ARBA" id="ARBA00022553"/>
    </source>
</evidence>
<feature type="transmembrane region" description="Helical" evidence="7">
    <location>
        <begin position="35"/>
        <end position="56"/>
    </location>
</feature>
<keyword evidence="10" id="KW-1185">Reference proteome</keyword>
<dbReference type="PRINTS" id="PR00344">
    <property type="entry name" value="BCTRLSENSOR"/>
</dbReference>
<dbReference type="InterPro" id="IPR004358">
    <property type="entry name" value="Sig_transdc_His_kin-like_C"/>
</dbReference>
<feature type="transmembrane region" description="Helical" evidence="7">
    <location>
        <begin position="92"/>
        <end position="111"/>
    </location>
</feature>
<dbReference type="PANTHER" id="PTHR43711:SF26">
    <property type="entry name" value="SENSOR HISTIDINE KINASE RCSC"/>
    <property type="match status" value="1"/>
</dbReference>
<dbReference type="Gene3D" id="3.30.565.10">
    <property type="entry name" value="Histidine kinase-like ATPase, C-terminal domain"/>
    <property type="match status" value="1"/>
</dbReference>
<feature type="transmembrane region" description="Helical" evidence="7">
    <location>
        <begin position="169"/>
        <end position="189"/>
    </location>
</feature>
<evidence type="ECO:0000256" key="4">
    <source>
        <dbReference type="ARBA" id="ARBA00022679"/>
    </source>
</evidence>
<keyword evidence="6" id="KW-0902">Two-component regulatory system</keyword>
<dbReference type="PANTHER" id="PTHR43711">
    <property type="entry name" value="TWO-COMPONENT HISTIDINE KINASE"/>
    <property type="match status" value="1"/>
</dbReference>
<dbReference type="CDD" id="cd00082">
    <property type="entry name" value="HisKA"/>
    <property type="match status" value="1"/>
</dbReference>
<dbReference type="RefSeq" id="WP_084372919.1">
    <property type="nucleotide sequence ID" value="NZ_FWYF01000002.1"/>
</dbReference>
<evidence type="ECO:0000259" key="8">
    <source>
        <dbReference type="PROSITE" id="PS50109"/>
    </source>
</evidence>
<keyword evidence="7" id="KW-0472">Membrane</keyword>
<keyword evidence="3" id="KW-0597">Phosphoprotein</keyword>
<name>A0A1W2GE62_REIFA</name>
<dbReference type="PROSITE" id="PS50109">
    <property type="entry name" value="HIS_KIN"/>
    <property type="match status" value="1"/>
</dbReference>
<evidence type="ECO:0000256" key="6">
    <source>
        <dbReference type="ARBA" id="ARBA00023012"/>
    </source>
</evidence>
<gene>
    <name evidence="9" type="ORF">SAMN04488029_2261</name>
</gene>
<keyword evidence="5 9" id="KW-0418">Kinase</keyword>
<dbReference type="SUPFAM" id="SSF55874">
    <property type="entry name" value="ATPase domain of HSP90 chaperone/DNA topoisomerase II/histidine kinase"/>
    <property type="match status" value="1"/>
</dbReference>
<feature type="transmembrane region" description="Helical" evidence="7">
    <location>
        <begin position="117"/>
        <end position="137"/>
    </location>
</feature>
<dbReference type="InterPro" id="IPR003594">
    <property type="entry name" value="HATPase_dom"/>
</dbReference>
<feature type="domain" description="Histidine kinase" evidence="8">
    <location>
        <begin position="223"/>
        <end position="438"/>
    </location>
</feature>
<evidence type="ECO:0000313" key="9">
    <source>
        <dbReference type="EMBL" id="SMD34937.1"/>
    </source>
</evidence>
<feature type="transmembrane region" description="Helical" evidence="7">
    <location>
        <begin position="144"/>
        <end position="163"/>
    </location>
</feature>
<dbReference type="InterPro" id="IPR036097">
    <property type="entry name" value="HisK_dim/P_sf"/>
</dbReference>
<evidence type="ECO:0000256" key="7">
    <source>
        <dbReference type="SAM" id="Phobius"/>
    </source>
</evidence>
<dbReference type="InterPro" id="IPR036890">
    <property type="entry name" value="HATPase_C_sf"/>
</dbReference>
<dbReference type="Gene3D" id="1.10.287.130">
    <property type="match status" value="1"/>
</dbReference>
<dbReference type="InterPro" id="IPR003661">
    <property type="entry name" value="HisK_dim/P_dom"/>
</dbReference>
<dbReference type="STRING" id="692418.SAMN04488029_2261"/>
<evidence type="ECO:0000256" key="2">
    <source>
        <dbReference type="ARBA" id="ARBA00012438"/>
    </source>
</evidence>
<dbReference type="GO" id="GO:0000155">
    <property type="term" value="F:phosphorelay sensor kinase activity"/>
    <property type="evidence" value="ECO:0007669"/>
    <property type="project" value="InterPro"/>
</dbReference>
<accession>A0A1W2GE62</accession>
<dbReference type="AlphaFoldDB" id="A0A1W2GE62"/>
<feature type="transmembrane region" description="Helical" evidence="7">
    <location>
        <begin position="62"/>
        <end position="85"/>
    </location>
</feature>
<keyword evidence="4" id="KW-0808">Transferase</keyword>
<proteinExistence type="predicted"/>
<organism evidence="9 10">
    <name type="scientific">Reichenbachiella faecimaris</name>
    <dbReference type="NCBI Taxonomy" id="692418"/>
    <lineage>
        <taxon>Bacteria</taxon>
        <taxon>Pseudomonadati</taxon>
        <taxon>Bacteroidota</taxon>
        <taxon>Cytophagia</taxon>
        <taxon>Cytophagales</taxon>
        <taxon>Reichenbachiellaceae</taxon>
        <taxon>Reichenbachiella</taxon>
    </lineage>
</organism>
<evidence type="ECO:0000256" key="1">
    <source>
        <dbReference type="ARBA" id="ARBA00000085"/>
    </source>
</evidence>
<sequence>MGQISLKQNPFTLQFIEKEVEEHYRIKAFPTAHRSLKVVFIFLFVLEGYLIVVEFFRMENPFYPVATRVAMLLFYTLVILISNFLSKQGPAYHQQFVFSSLLLLYLISLAQDIHGDMYYLFFSNVAFTLIYIVFTVSGLRFTNALILAVIYLVIYVIYCFWWYPNDHHMGQLPNIMINWVVAAMAGYLLEKSGRRAFANGHLLHEKNIEAERYNLLKDKLLSVVSHDVQSPLNSINTIVNMFKEKAISPAESTQLLQKIGHQVSGTIGYVQKILFWTKNQMNGFQINMEIIDIPTSINHCMNGLESLAQEKNIEIKNTVQQGEEIYADSEMFDIVLRNLLGNAIKFSQENTTVVISFQSTDRWVELAIQDQGVGIEKERLDKLFTFNHAHTAGTKLERGSGIGLSLCSEFMAKLEGELSVDSEVGKGSTFYLRFKRHN</sequence>
<dbReference type="OrthoDB" id="1269247at2"/>
<dbReference type="InterPro" id="IPR005467">
    <property type="entry name" value="His_kinase_dom"/>
</dbReference>
<protein>
    <recommendedName>
        <fullName evidence="2">histidine kinase</fullName>
        <ecNumber evidence="2">2.7.13.3</ecNumber>
    </recommendedName>
</protein>
<dbReference type="EMBL" id="FWYF01000002">
    <property type="protein sequence ID" value="SMD34937.1"/>
    <property type="molecule type" value="Genomic_DNA"/>
</dbReference>
<dbReference type="Pfam" id="PF02518">
    <property type="entry name" value="HATPase_c"/>
    <property type="match status" value="1"/>
</dbReference>
<evidence type="ECO:0000256" key="5">
    <source>
        <dbReference type="ARBA" id="ARBA00022777"/>
    </source>
</evidence>
<keyword evidence="7" id="KW-1133">Transmembrane helix</keyword>
<keyword evidence="7" id="KW-0812">Transmembrane</keyword>
<reference evidence="9 10" key="1">
    <citation type="submission" date="2017-04" db="EMBL/GenBank/DDBJ databases">
        <authorList>
            <person name="Afonso C.L."/>
            <person name="Miller P.J."/>
            <person name="Scott M.A."/>
            <person name="Spackman E."/>
            <person name="Goraichik I."/>
            <person name="Dimitrov K.M."/>
            <person name="Suarez D.L."/>
            <person name="Swayne D.E."/>
        </authorList>
    </citation>
    <scope>NUCLEOTIDE SEQUENCE [LARGE SCALE GENOMIC DNA]</scope>
    <source>
        <strain evidence="9 10">DSM 26133</strain>
    </source>
</reference>